<dbReference type="PROSITE" id="PS50928">
    <property type="entry name" value="ABC_TM1"/>
    <property type="match status" value="1"/>
</dbReference>
<sequence>MNNLPGGQNPGTLRKRLRVESFFKVLMAASALLVLVGLVLILAIILWKSLPALKLSMIIRNPGSGYYLGREGGILNAILGSLQVVFGATLLALAIALPAVVFLNSYLRRKSWLAELIRFSLDVLWGIPSIVYGAFGFLVMITFHLRASLLAGLITVAMVELPILSRALDETIKLVPPDLKETTYSLGASRWQTATRVVLRQTFPGLVTGVLMAMGRGLGDAAAVLFTAGYTDKITTSLLQPVATLPLAIFFQLNSPFPEVQQRAFASAAILTILILLISLASRSLSRRLSRHKIR</sequence>
<dbReference type="Pfam" id="PF00528">
    <property type="entry name" value="BPD_transp_1"/>
    <property type="match status" value="1"/>
</dbReference>
<feature type="transmembrane region" description="Helical" evidence="9">
    <location>
        <begin position="84"/>
        <end position="107"/>
    </location>
</feature>
<evidence type="ECO:0000313" key="11">
    <source>
        <dbReference type="EMBL" id="RFT16884.1"/>
    </source>
</evidence>
<gene>
    <name evidence="11" type="ORF">OP8BY_0826</name>
</gene>
<evidence type="ECO:0000256" key="4">
    <source>
        <dbReference type="ARBA" id="ARBA00022475"/>
    </source>
</evidence>
<evidence type="ECO:0000256" key="3">
    <source>
        <dbReference type="ARBA" id="ARBA00022448"/>
    </source>
</evidence>
<dbReference type="NCBIfam" id="TIGR00974">
    <property type="entry name" value="3a0107s02c"/>
    <property type="match status" value="1"/>
</dbReference>
<evidence type="ECO:0000256" key="6">
    <source>
        <dbReference type="ARBA" id="ARBA00022692"/>
    </source>
</evidence>
<evidence type="ECO:0000259" key="10">
    <source>
        <dbReference type="PROSITE" id="PS50928"/>
    </source>
</evidence>
<evidence type="ECO:0000313" key="12">
    <source>
        <dbReference type="Proteomes" id="UP000257323"/>
    </source>
</evidence>
<dbReference type="Proteomes" id="UP000257323">
    <property type="component" value="Unassembled WGS sequence"/>
</dbReference>
<dbReference type="InterPro" id="IPR051408">
    <property type="entry name" value="Phosphate_transprt_permease"/>
</dbReference>
<feature type="domain" description="ABC transmembrane type-1" evidence="10">
    <location>
        <begin position="78"/>
        <end position="282"/>
    </location>
</feature>
<keyword evidence="8 9" id="KW-0472">Membrane</keyword>
<evidence type="ECO:0000256" key="8">
    <source>
        <dbReference type="ARBA" id="ARBA00023136"/>
    </source>
</evidence>
<dbReference type="CDD" id="cd06261">
    <property type="entry name" value="TM_PBP2"/>
    <property type="match status" value="1"/>
</dbReference>
<comment type="similarity">
    <text evidence="2 9">Belongs to the binding-protein-dependent transport system permease family. CysTW subfamily.</text>
</comment>
<organism evidence="11 12">
    <name type="scientific">Candidatus Saccharicenans subterraneus</name>
    <dbReference type="NCBI Taxonomy" id="2508984"/>
    <lineage>
        <taxon>Bacteria</taxon>
        <taxon>Candidatus Aminicenantota</taxon>
        <taxon>Candidatus Aminicenantia</taxon>
        <taxon>Candidatus Aminicenantales</taxon>
        <taxon>Candidatus Saccharicenantaceae</taxon>
        <taxon>Candidatus Saccharicenans</taxon>
    </lineage>
</organism>
<evidence type="ECO:0000256" key="1">
    <source>
        <dbReference type="ARBA" id="ARBA00004651"/>
    </source>
</evidence>
<proteinExistence type="inferred from homology"/>
<feature type="transmembrane region" description="Helical" evidence="9">
    <location>
        <begin position="21"/>
        <end position="47"/>
    </location>
</feature>
<dbReference type="AlphaFoldDB" id="A0A3E2BQA1"/>
<evidence type="ECO:0000256" key="7">
    <source>
        <dbReference type="ARBA" id="ARBA00022989"/>
    </source>
</evidence>
<dbReference type="PANTHER" id="PTHR42922:SF1">
    <property type="entry name" value="PHOSPHATE TRANSPORT SYSTEM PERMEASE PROTEIN PSTA"/>
    <property type="match status" value="1"/>
</dbReference>
<keyword evidence="3" id="KW-0813">Transport</keyword>
<dbReference type="GO" id="GO:0005886">
    <property type="term" value="C:plasma membrane"/>
    <property type="evidence" value="ECO:0007669"/>
    <property type="project" value="UniProtKB-SubCell"/>
</dbReference>
<keyword evidence="4 9" id="KW-1003">Cell membrane</keyword>
<comment type="caution">
    <text evidence="11">The sequence shown here is derived from an EMBL/GenBank/DDBJ whole genome shotgun (WGS) entry which is preliminary data.</text>
</comment>
<dbReference type="InterPro" id="IPR005672">
    <property type="entry name" value="Phosphate_PstA"/>
</dbReference>
<dbReference type="SUPFAM" id="SSF161098">
    <property type="entry name" value="MetI-like"/>
    <property type="match status" value="1"/>
</dbReference>
<feature type="transmembrane region" description="Helical" evidence="9">
    <location>
        <begin position="119"/>
        <end position="141"/>
    </location>
</feature>
<feature type="transmembrane region" description="Helical" evidence="9">
    <location>
        <begin position="265"/>
        <end position="285"/>
    </location>
</feature>
<keyword evidence="7 9" id="KW-1133">Transmembrane helix</keyword>
<dbReference type="InterPro" id="IPR000515">
    <property type="entry name" value="MetI-like"/>
</dbReference>
<dbReference type="Gene3D" id="1.10.3720.10">
    <property type="entry name" value="MetI-like"/>
    <property type="match status" value="1"/>
</dbReference>
<comment type="subcellular location">
    <subcellularLocation>
        <location evidence="1 9">Cell membrane</location>
        <topology evidence="1 9">Multi-pass membrane protein</topology>
    </subcellularLocation>
</comment>
<comment type="caution">
    <text evidence="9">Lacks conserved residue(s) required for the propagation of feature annotation.</text>
</comment>
<keyword evidence="6 9" id="KW-0812">Transmembrane</keyword>
<dbReference type="PANTHER" id="PTHR42922">
    <property type="entry name" value="PHOSPHATE TRANSPORT SYSTEM PERMEASE PROTEIN PSTA"/>
    <property type="match status" value="1"/>
</dbReference>
<dbReference type="GO" id="GO:0035435">
    <property type="term" value="P:phosphate ion transmembrane transport"/>
    <property type="evidence" value="ECO:0007669"/>
    <property type="project" value="InterPro"/>
</dbReference>
<name>A0A3E2BQA1_9BACT</name>
<dbReference type="InterPro" id="IPR035906">
    <property type="entry name" value="MetI-like_sf"/>
</dbReference>
<evidence type="ECO:0000256" key="2">
    <source>
        <dbReference type="ARBA" id="ARBA00007069"/>
    </source>
</evidence>
<reference evidence="11 12" key="1">
    <citation type="submission" date="2018-08" db="EMBL/GenBank/DDBJ databases">
        <title>Genome analysis of the thermophilic bacterium of the candidate phylum Aminicenantes from deep subsurface aquifer revealed its physiology and ecological role.</title>
        <authorList>
            <person name="Kadnikov V.V."/>
            <person name="Mardanov A.V."/>
            <person name="Beletsky A.V."/>
            <person name="Karnachuk O.V."/>
            <person name="Ravin N.V."/>
        </authorList>
    </citation>
    <scope>NUCLEOTIDE SEQUENCE [LARGE SCALE GENOMIC DNA]</scope>
    <source>
        <strain evidence="11">BY38</strain>
    </source>
</reference>
<protein>
    <recommendedName>
        <fullName evidence="9">Phosphate transport system permease protein PstA</fullName>
    </recommendedName>
</protein>
<evidence type="ECO:0000256" key="9">
    <source>
        <dbReference type="RuleBase" id="RU363043"/>
    </source>
</evidence>
<evidence type="ECO:0000256" key="5">
    <source>
        <dbReference type="ARBA" id="ARBA00022592"/>
    </source>
</evidence>
<keyword evidence="5" id="KW-0592">Phosphate transport</keyword>
<accession>A0A3E2BQA1</accession>
<dbReference type="EMBL" id="QUAH01000001">
    <property type="protein sequence ID" value="RFT16884.1"/>
    <property type="molecule type" value="Genomic_DNA"/>
</dbReference>
<dbReference type="GO" id="GO:0005315">
    <property type="term" value="F:phosphate transmembrane transporter activity"/>
    <property type="evidence" value="ECO:0007669"/>
    <property type="project" value="InterPro"/>
</dbReference>